<keyword evidence="1" id="KW-0732">Signal</keyword>
<evidence type="ECO:0000313" key="3">
    <source>
        <dbReference type="WBParaSite" id="Gr19_v10_g4922.t1"/>
    </source>
</evidence>
<dbReference type="AlphaFoldDB" id="A0A914HV06"/>
<dbReference type="WBParaSite" id="Gr19_v10_g4922.t1">
    <property type="protein sequence ID" value="Gr19_v10_g4922.t1"/>
    <property type="gene ID" value="Gr19_v10_g4922"/>
</dbReference>
<accession>A0A914HV06</accession>
<reference evidence="3" key="1">
    <citation type="submission" date="2022-11" db="UniProtKB">
        <authorList>
            <consortium name="WormBaseParasite"/>
        </authorList>
    </citation>
    <scope>IDENTIFICATION</scope>
</reference>
<dbReference type="Proteomes" id="UP000887572">
    <property type="component" value="Unplaced"/>
</dbReference>
<feature type="signal peptide" evidence="1">
    <location>
        <begin position="1"/>
        <end position="16"/>
    </location>
</feature>
<evidence type="ECO:0000313" key="2">
    <source>
        <dbReference type="Proteomes" id="UP000887572"/>
    </source>
</evidence>
<keyword evidence="2" id="KW-1185">Reference proteome</keyword>
<sequence length="467" mass="53837">MHWKLIYLIAVYRAFAASVTEAEDFPAGDEKSKEREIGDHSLQQIKRVLNLTLKPIFGSKSVQNLLGRGEMEEANFDEMCGVVTALGFEKFANKLLSDKLTKRGKTNRLIDATVFDVGQKYKNFEEKLTNYLSLMNNLKASEEEEASEANVENMGAEKYSSEMFALFLFSRICEEMLKLTENNPISGQLLTTFEQMHSFKRDKIYEAASENKQIRIQLGQMNVAGKAFQIASLQIRLTLLEGIERPMTENEINSMIFDAENGEKFELISASKLLIDAFIEQEEMNGAKMGKFVQFLSKIKYLKLEELFTILLDSEFKYTAHKTSLVNCLNSVKDSIEQKFNTENLWEYLSKFKEFGLDIESLRKTEAKANEFANLSFYAKLYMSFFSQFFSGQKGKNVMEKCPKNFTEKLSPEEYVAYWLVEMRKDARNENIRKMKEKYAQEIKTHLAMAWTVNGTLMDQLPLEGDH</sequence>
<evidence type="ECO:0000256" key="1">
    <source>
        <dbReference type="SAM" id="SignalP"/>
    </source>
</evidence>
<proteinExistence type="predicted"/>
<name>A0A914HV06_GLORO</name>
<feature type="chain" id="PRO_5037148784" evidence="1">
    <location>
        <begin position="17"/>
        <end position="467"/>
    </location>
</feature>
<organism evidence="2 3">
    <name type="scientific">Globodera rostochiensis</name>
    <name type="common">Golden nematode worm</name>
    <name type="synonym">Heterodera rostochiensis</name>
    <dbReference type="NCBI Taxonomy" id="31243"/>
    <lineage>
        <taxon>Eukaryota</taxon>
        <taxon>Metazoa</taxon>
        <taxon>Ecdysozoa</taxon>
        <taxon>Nematoda</taxon>
        <taxon>Chromadorea</taxon>
        <taxon>Rhabditida</taxon>
        <taxon>Tylenchina</taxon>
        <taxon>Tylenchomorpha</taxon>
        <taxon>Tylenchoidea</taxon>
        <taxon>Heteroderidae</taxon>
        <taxon>Heteroderinae</taxon>
        <taxon>Globodera</taxon>
    </lineage>
</organism>
<protein>
    <submittedName>
        <fullName evidence="3">Uncharacterized protein</fullName>
    </submittedName>
</protein>